<keyword evidence="2" id="KW-1185">Reference proteome</keyword>
<gene>
    <name evidence="1" type="ordered locus">Mpal_1150</name>
</gene>
<dbReference type="AlphaFoldDB" id="B8GH88"/>
<organism evidence="1 2">
    <name type="scientific">Methanosphaerula palustris (strain ATCC BAA-1556 / DSM 19958 / E1-9c)</name>
    <dbReference type="NCBI Taxonomy" id="521011"/>
    <lineage>
        <taxon>Archaea</taxon>
        <taxon>Methanobacteriati</taxon>
        <taxon>Methanobacteriota</taxon>
        <taxon>Stenosarchaea group</taxon>
        <taxon>Methanomicrobia</taxon>
        <taxon>Methanomicrobiales</taxon>
        <taxon>Methanoregulaceae</taxon>
        <taxon>Methanosphaerula</taxon>
    </lineage>
</organism>
<dbReference type="Proteomes" id="UP000002457">
    <property type="component" value="Chromosome"/>
</dbReference>
<proteinExistence type="predicted"/>
<dbReference type="eggNOG" id="arCOG09458">
    <property type="taxonomic scope" value="Archaea"/>
</dbReference>
<name>B8GH88_METPE</name>
<dbReference type="HOGENOM" id="CLU_2353246_0_0_2"/>
<dbReference type="KEGG" id="mpl:Mpal_1150"/>
<protein>
    <submittedName>
        <fullName evidence="1">Uncharacterized protein</fullName>
    </submittedName>
</protein>
<reference evidence="1 2" key="1">
    <citation type="journal article" date="2015" name="Genome Announc.">
        <title>Complete Genome Sequence of Methanosphaerula palustris E1-9CT, a Hydrogenotrophic Methanogen Isolated from a Minerotrophic Fen Peatland.</title>
        <authorList>
            <person name="Cadillo-Quiroz H."/>
            <person name="Browne P."/>
            <person name="Kyrpides N."/>
            <person name="Woyke T."/>
            <person name="Goodwin L."/>
            <person name="Detter C."/>
            <person name="Yavitt J.B."/>
            <person name="Zinder S.H."/>
        </authorList>
    </citation>
    <scope>NUCLEOTIDE SEQUENCE [LARGE SCALE GENOMIC DNA]</scope>
    <source>
        <strain evidence="2">ATCC BAA-1556 / DSM 19958 / E1-9c</strain>
    </source>
</reference>
<accession>B8GH88</accession>
<evidence type="ECO:0000313" key="1">
    <source>
        <dbReference type="EMBL" id="ACL16493.1"/>
    </source>
</evidence>
<sequence length="96" mass="11242">MNETGREFRNTKGYRIWIDETGTGHIRIVKRVNFSTFISICRETYLELARTPELSPRIIIYVPRSLNDVMSENVREFITFCQSCTDTEFELSVIGE</sequence>
<evidence type="ECO:0000313" key="2">
    <source>
        <dbReference type="Proteomes" id="UP000002457"/>
    </source>
</evidence>
<dbReference type="EMBL" id="CP001338">
    <property type="protein sequence ID" value="ACL16493.1"/>
    <property type="molecule type" value="Genomic_DNA"/>
</dbReference>